<dbReference type="PANTHER" id="PTHR10412">
    <property type="entry name" value="MANNOSYL-OLIGOSACCHARIDE GLUCOSIDASE"/>
    <property type="match status" value="1"/>
</dbReference>
<dbReference type="EMBL" id="MLJW01000052">
    <property type="protein sequence ID" value="OIR05108.1"/>
    <property type="molecule type" value="Genomic_DNA"/>
</dbReference>
<proteinExistence type="inferred from homology"/>
<dbReference type="InterPro" id="IPR054491">
    <property type="entry name" value="MGH1-like_GH"/>
</dbReference>
<dbReference type="GO" id="GO:0005789">
    <property type="term" value="C:endoplasmic reticulum membrane"/>
    <property type="evidence" value="ECO:0007669"/>
    <property type="project" value="TreeGrafter"/>
</dbReference>
<keyword evidence="2 5" id="KW-0378">Hydrolase</keyword>
<accession>A0A1J5SU13</accession>
<evidence type="ECO:0000256" key="3">
    <source>
        <dbReference type="ARBA" id="ARBA00023295"/>
    </source>
</evidence>
<evidence type="ECO:0000256" key="2">
    <source>
        <dbReference type="ARBA" id="ARBA00022801"/>
    </source>
</evidence>
<dbReference type="EC" id="3.2.1.-" evidence="5"/>
<dbReference type="Pfam" id="PF22422">
    <property type="entry name" value="MGH1-like_GH"/>
    <property type="match status" value="1"/>
</dbReference>
<comment type="similarity">
    <text evidence="1">Belongs to the glycosyl hydrolase 63 family.</text>
</comment>
<evidence type="ECO:0000256" key="1">
    <source>
        <dbReference type="ARBA" id="ARBA00010833"/>
    </source>
</evidence>
<sequence length="876" mass="97261">MRLRPTLRIPAALAAFFAFLSAAQSHAAATPDPAEAALQRHDLVDFMANRETFLVKDFTGDAHQRPEMGCELSDFGSWYDAAYSGGINRFWINSLRHHTYDQVGFNTTQDVGEVAVFFQTPAGGVIDGTRGSCRVDWYPYGWTTHTAEDGLRVESTVVFTAFNTIAVLVSVENTGAAAVSLTPSLLVTDRSDYDAMTGGLISGSAEDGRLAWRNRRIGKSSDPKDYSDALRIGSTLGALSVSFLPRYLRSARGDELRTALRDSWEPGLSAPNGAALARAGLLTLPPGGRRDFAFYLGAGADGRSAAKAADGASERLSRLGAPGVLAAVRKDWNDYLAGLPRLHNPSLDDRTLYYASALALRTNRILLERLPESAFAGKDGNAGQPVAADAGDGAHGEVLYSASIPGRGAFNLFFQSDACWNLLGYLDINPDWAEGHAVPILVPPCIIMDPHFFWSMWELYSRLPGRARERAFAARVYPLLENDYRTWLTKIDIDHNLLCATPNNWDDGPRADLLFREATDIPGQWNSWWTDWVNFSRDRFLEDPASSSQLAYGTVVLGRFAAILGKTKDAAHWKRQFELHVKAIDTLWDQKRGYWIVTYKHSLRDTVLTSSVIYPIFTDVCRDPAKIRRVIEQHILNPREFNGRFPVPTVAYDDPCYYKQKPPRQNEEGGLWRGNIWMPEAWIVVKGLYKYGYGPEAASMARRLLDMMEHQAAFTRDHPQYACVPAEYYDSRTGAAENNRRFSWSSAVAMDFLLGNYENERVLGANPSRDVAVDGHIRELFDFKSGRNLFRVATEGRVFPVVHMRSTDGLPIESSAGVDFRFEDPAGNFAGRTIAFTVDPSRWSVVDASTGRGLQSGADGRYRAAIGERLKLVPGR</sequence>
<organism evidence="5">
    <name type="scientific">mine drainage metagenome</name>
    <dbReference type="NCBI Taxonomy" id="410659"/>
    <lineage>
        <taxon>unclassified sequences</taxon>
        <taxon>metagenomes</taxon>
        <taxon>ecological metagenomes</taxon>
    </lineage>
</organism>
<keyword evidence="3 5" id="KW-0326">Glycosidase</keyword>
<feature type="domain" description="Mannosylglycerate hydrolase MGH1-like glycoside hydrolase" evidence="4">
    <location>
        <begin position="450"/>
        <end position="745"/>
    </location>
</feature>
<dbReference type="Gene3D" id="1.50.10.10">
    <property type="match status" value="1"/>
</dbReference>
<dbReference type="InterPro" id="IPR004888">
    <property type="entry name" value="Glycoside_hydrolase_63"/>
</dbReference>
<dbReference type="PANTHER" id="PTHR10412:SF11">
    <property type="entry name" value="MANNOSYL-OLIGOSACCHARIDE GLUCOSIDASE"/>
    <property type="match status" value="1"/>
</dbReference>
<name>A0A1J5SU13_9ZZZZ</name>
<comment type="caution">
    <text evidence="5">The sequence shown here is derived from an EMBL/GenBank/DDBJ whole genome shotgun (WGS) entry which is preliminary data.</text>
</comment>
<dbReference type="GO" id="GO:0006487">
    <property type="term" value="P:protein N-linked glycosylation"/>
    <property type="evidence" value="ECO:0007669"/>
    <property type="project" value="TreeGrafter"/>
</dbReference>
<gene>
    <name evidence="5" type="primary">ygjK</name>
    <name evidence="5" type="ORF">GALL_126660</name>
</gene>
<protein>
    <submittedName>
        <fullName evidence="5">Glucosidase YgjK</fullName>
        <ecNumber evidence="5">3.2.1.-</ecNumber>
    </submittedName>
</protein>
<evidence type="ECO:0000313" key="5">
    <source>
        <dbReference type="EMBL" id="OIR05108.1"/>
    </source>
</evidence>
<dbReference type="InterPro" id="IPR008928">
    <property type="entry name" value="6-hairpin_glycosidase_sf"/>
</dbReference>
<dbReference type="GO" id="GO:0004573">
    <property type="term" value="F:Glc3Man9GlcNAc2 oligosaccharide glucosidase activity"/>
    <property type="evidence" value="ECO:0007669"/>
    <property type="project" value="InterPro"/>
</dbReference>
<dbReference type="InterPro" id="IPR012341">
    <property type="entry name" value="6hp_glycosidase-like_sf"/>
</dbReference>
<dbReference type="GO" id="GO:0009311">
    <property type="term" value="P:oligosaccharide metabolic process"/>
    <property type="evidence" value="ECO:0007669"/>
    <property type="project" value="InterPro"/>
</dbReference>
<dbReference type="SUPFAM" id="SSF48208">
    <property type="entry name" value="Six-hairpin glycosidases"/>
    <property type="match status" value="1"/>
</dbReference>
<dbReference type="AlphaFoldDB" id="A0A1J5SU13"/>
<evidence type="ECO:0000259" key="4">
    <source>
        <dbReference type="Pfam" id="PF22422"/>
    </source>
</evidence>
<reference evidence="5" key="1">
    <citation type="submission" date="2016-10" db="EMBL/GenBank/DDBJ databases">
        <title>Sequence of Gallionella enrichment culture.</title>
        <authorList>
            <person name="Poehlein A."/>
            <person name="Muehling M."/>
            <person name="Daniel R."/>
        </authorList>
    </citation>
    <scope>NUCLEOTIDE SEQUENCE</scope>
</reference>